<gene>
    <name evidence="2" type="ORF">AM1BK_23950</name>
</gene>
<evidence type="ECO:0000313" key="2">
    <source>
        <dbReference type="EMBL" id="GHH98852.1"/>
    </source>
</evidence>
<protein>
    <submittedName>
        <fullName evidence="2">Uncharacterized protein</fullName>
    </submittedName>
</protein>
<keyword evidence="3" id="KW-1185">Reference proteome</keyword>
<name>A0ABQ3N2D3_9BACI</name>
<dbReference type="EMBL" id="BNDS01000009">
    <property type="protein sequence ID" value="GHH98852.1"/>
    <property type="molecule type" value="Genomic_DNA"/>
</dbReference>
<feature type="region of interest" description="Disordered" evidence="1">
    <location>
        <begin position="80"/>
        <end position="99"/>
    </location>
</feature>
<accession>A0ABQ3N2D3</accession>
<reference evidence="2 3" key="1">
    <citation type="journal article" date="2022" name="Int. J. Syst. Evol. Microbiol.">
        <title>Neobacillus kokaensis sp. nov., isolated from soil.</title>
        <authorList>
            <person name="Yuki K."/>
            <person name="Matsubara H."/>
            <person name="Yamaguchi S."/>
        </authorList>
    </citation>
    <scope>NUCLEOTIDE SEQUENCE [LARGE SCALE GENOMIC DNA]</scope>
    <source>
        <strain evidence="2 3">LOB 377</strain>
    </source>
</reference>
<dbReference type="Proteomes" id="UP000637074">
    <property type="component" value="Unassembled WGS sequence"/>
</dbReference>
<evidence type="ECO:0000313" key="3">
    <source>
        <dbReference type="Proteomes" id="UP000637074"/>
    </source>
</evidence>
<organism evidence="2 3">
    <name type="scientific">Neobacillus kokaensis</name>
    <dbReference type="NCBI Taxonomy" id="2759023"/>
    <lineage>
        <taxon>Bacteria</taxon>
        <taxon>Bacillati</taxon>
        <taxon>Bacillota</taxon>
        <taxon>Bacilli</taxon>
        <taxon>Bacillales</taxon>
        <taxon>Bacillaceae</taxon>
        <taxon>Neobacillus</taxon>
    </lineage>
</organism>
<evidence type="ECO:0000256" key="1">
    <source>
        <dbReference type="SAM" id="MobiDB-lite"/>
    </source>
</evidence>
<sequence>MANFSDLHLTGETVIESGQYIDSGGTKKELRQGATFPNCPVTGKATTWTHASHTHLTGETVLESGNYIDKHGEHVVLQQGDKFPNCPKTGESITWTHEQ</sequence>
<comment type="caution">
    <text evidence="2">The sequence shown here is derived from an EMBL/GenBank/DDBJ whole genome shotgun (WGS) entry which is preliminary data.</text>
</comment>
<proteinExistence type="predicted"/>
<dbReference type="RefSeq" id="WP_191273075.1">
    <property type="nucleotide sequence ID" value="NZ_BNDS01000009.1"/>
</dbReference>